<sequence length="79" mass="8653">MKTVTYSAPALRALGKHKADAKRIMDKVRRYADTGAGDVKQLVGSTDRRLRVGDFRVIFAETADTITVLTIGPRGAVYD</sequence>
<dbReference type="AlphaFoldDB" id="A0A4R6RGH4"/>
<accession>A0A4R6RGH4</accession>
<proteinExistence type="predicted"/>
<gene>
    <name evidence="1" type="ORF">EDD54_2225</name>
</gene>
<comment type="caution">
    <text evidence="1">The sequence shown here is derived from an EMBL/GenBank/DDBJ whole genome shotgun (WGS) entry which is preliminary data.</text>
</comment>
<evidence type="ECO:0000313" key="2">
    <source>
        <dbReference type="Proteomes" id="UP000294547"/>
    </source>
</evidence>
<evidence type="ECO:0000313" key="1">
    <source>
        <dbReference type="EMBL" id="TDP85372.1"/>
    </source>
</evidence>
<reference evidence="1 2" key="1">
    <citation type="submission" date="2019-03" db="EMBL/GenBank/DDBJ databases">
        <title>Genomic Encyclopedia of Type Strains, Phase IV (KMG-IV): sequencing the most valuable type-strain genomes for metagenomic binning, comparative biology and taxonomic classification.</title>
        <authorList>
            <person name="Goeker M."/>
        </authorList>
    </citation>
    <scope>NUCLEOTIDE SEQUENCE [LARGE SCALE GENOMIC DNA]</scope>
    <source>
        <strain evidence="1 2">DSM 102969</strain>
    </source>
</reference>
<dbReference type="OrthoDB" id="428094at2"/>
<dbReference type="RefSeq" id="WP_126541222.1">
    <property type="nucleotide sequence ID" value="NZ_BSPM01000004.1"/>
</dbReference>
<dbReference type="Gene3D" id="3.30.2310.20">
    <property type="entry name" value="RelE-like"/>
    <property type="match status" value="1"/>
</dbReference>
<protein>
    <submittedName>
        <fullName evidence="1">mRNA interferase RelE/StbE</fullName>
    </submittedName>
</protein>
<name>A0A4R6RGH4_9HYPH</name>
<dbReference type="Proteomes" id="UP000294547">
    <property type="component" value="Unassembled WGS sequence"/>
</dbReference>
<organism evidence="1 2">
    <name type="scientific">Oharaeibacter diazotrophicus</name>
    <dbReference type="NCBI Taxonomy" id="1920512"/>
    <lineage>
        <taxon>Bacteria</taxon>
        <taxon>Pseudomonadati</taxon>
        <taxon>Pseudomonadota</taxon>
        <taxon>Alphaproteobacteria</taxon>
        <taxon>Hyphomicrobiales</taxon>
        <taxon>Pleomorphomonadaceae</taxon>
        <taxon>Oharaeibacter</taxon>
    </lineage>
</organism>
<dbReference type="SUPFAM" id="SSF143011">
    <property type="entry name" value="RelE-like"/>
    <property type="match status" value="1"/>
</dbReference>
<dbReference type="EMBL" id="SNXY01000007">
    <property type="protein sequence ID" value="TDP85372.1"/>
    <property type="molecule type" value="Genomic_DNA"/>
</dbReference>
<dbReference type="InterPro" id="IPR035093">
    <property type="entry name" value="RelE/ParE_toxin_dom_sf"/>
</dbReference>
<keyword evidence="2" id="KW-1185">Reference proteome</keyword>